<accession>A0A5B7G2N3</accession>
<protein>
    <submittedName>
        <fullName evidence="2">Uncharacterized protein</fullName>
    </submittedName>
</protein>
<name>A0A5B7G2N3_PORTR</name>
<dbReference type="Proteomes" id="UP000324222">
    <property type="component" value="Unassembled WGS sequence"/>
</dbReference>
<sequence length="158" mass="17755">MNERSFRNRHAGHEQSLQEMSGARGRQGSAGPGGETDREARQGITTEDKDLNLDSHTAWKVTRGGMKPVKGVFAVNLLHDGLLEPNLPLELPVMHPIKLRVDKTSAHTSPPEPVPTLSLVTEAYILKHIRAYLYYIRNSLVQVTRVFKLFFMVNMIDP</sequence>
<evidence type="ECO:0000313" key="2">
    <source>
        <dbReference type="EMBL" id="MPC54141.1"/>
    </source>
</evidence>
<gene>
    <name evidence="2" type="ORF">E2C01_048048</name>
</gene>
<keyword evidence="3" id="KW-1185">Reference proteome</keyword>
<feature type="compositionally biased region" description="Basic and acidic residues" evidence="1">
    <location>
        <begin position="35"/>
        <end position="49"/>
    </location>
</feature>
<dbReference type="AlphaFoldDB" id="A0A5B7G2N3"/>
<reference evidence="2 3" key="1">
    <citation type="submission" date="2019-05" db="EMBL/GenBank/DDBJ databases">
        <title>Another draft genome of Portunus trituberculatus and its Hox gene families provides insights of decapod evolution.</title>
        <authorList>
            <person name="Jeong J.-H."/>
            <person name="Song I."/>
            <person name="Kim S."/>
            <person name="Choi T."/>
            <person name="Kim D."/>
            <person name="Ryu S."/>
            <person name="Kim W."/>
        </authorList>
    </citation>
    <scope>NUCLEOTIDE SEQUENCE [LARGE SCALE GENOMIC DNA]</scope>
    <source>
        <tissue evidence="2">Muscle</tissue>
    </source>
</reference>
<comment type="caution">
    <text evidence="2">The sequence shown here is derived from an EMBL/GenBank/DDBJ whole genome shotgun (WGS) entry which is preliminary data.</text>
</comment>
<proteinExistence type="predicted"/>
<feature type="region of interest" description="Disordered" evidence="1">
    <location>
        <begin position="1"/>
        <end position="49"/>
    </location>
</feature>
<organism evidence="2 3">
    <name type="scientific">Portunus trituberculatus</name>
    <name type="common">Swimming crab</name>
    <name type="synonym">Neptunus trituberculatus</name>
    <dbReference type="NCBI Taxonomy" id="210409"/>
    <lineage>
        <taxon>Eukaryota</taxon>
        <taxon>Metazoa</taxon>
        <taxon>Ecdysozoa</taxon>
        <taxon>Arthropoda</taxon>
        <taxon>Crustacea</taxon>
        <taxon>Multicrustacea</taxon>
        <taxon>Malacostraca</taxon>
        <taxon>Eumalacostraca</taxon>
        <taxon>Eucarida</taxon>
        <taxon>Decapoda</taxon>
        <taxon>Pleocyemata</taxon>
        <taxon>Brachyura</taxon>
        <taxon>Eubrachyura</taxon>
        <taxon>Portunoidea</taxon>
        <taxon>Portunidae</taxon>
        <taxon>Portuninae</taxon>
        <taxon>Portunus</taxon>
    </lineage>
</organism>
<dbReference type="EMBL" id="VSRR010012138">
    <property type="protein sequence ID" value="MPC54141.1"/>
    <property type="molecule type" value="Genomic_DNA"/>
</dbReference>
<evidence type="ECO:0000313" key="3">
    <source>
        <dbReference type="Proteomes" id="UP000324222"/>
    </source>
</evidence>
<evidence type="ECO:0000256" key="1">
    <source>
        <dbReference type="SAM" id="MobiDB-lite"/>
    </source>
</evidence>